<feature type="transmembrane region" description="Helical" evidence="12">
    <location>
        <begin position="74"/>
        <end position="93"/>
    </location>
</feature>
<dbReference type="GO" id="GO:0005886">
    <property type="term" value="C:plasma membrane"/>
    <property type="evidence" value="ECO:0007669"/>
    <property type="project" value="UniProtKB-SubCell"/>
</dbReference>
<evidence type="ECO:0000256" key="7">
    <source>
        <dbReference type="ARBA" id="ARBA00022989"/>
    </source>
</evidence>
<feature type="transmembrane region" description="Helical" evidence="12">
    <location>
        <begin position="99"/>
        <end position="118"/>
    </location>
</feature>
<evidence type="ECO:0000256" key="10">
    <source>
        <dbReference type="ARBA" id="ARBA00030646"/>
    </source>
</evidence>
<reference evidence="13" key="1">
    <citation type="submission" date="2021-01" db="EMBL/GenBank/DDBJ databases">
        <authorList>
            <person name="Corre E."/>
            <person name="Pelletier E."/>
            <person name="Niang G."/>
            <person name="Scheremetjew M."/>
            <person name="Finn R."/>
            <person name="Kale V."/>
            <person name="Holt S."/>
            <person name="Cochrane G."/>
            <person name="Meng A."/>
            <person name="Brown T."/>
            <person name="Cohen L."/>
        </authorList>
    </citation>
    <scope>NUCLEOTIDE SEQUENCE</scope>
    <source>
        <strain evidence="13">RCC1614</strain>
    </source>
</reference>
<proteinExistence type="predicted"/>
<keyword evidence="7 12" id="KW-1133">Transmembrane helix</keyword>
<feature type="transmembrane region" description="Helical" evidence="12">
    <location>
        <begin position="163"/>
        <end position="179"/>
    </location>
</feature>
<dbReference type="EMBL" id="HBDY01002866">
    <property type="protein sequence ID" value="CAD8230193.1"/>
    <property type="molecule type" value="Transcribed_RNA"/>
</dbReference>
<accession>A0A7R9TAM3</accession>
<dbReference type="PANTHER" id="PTHR23516:SF1">
    <property type="entry name" value="MOLYBDATE-ANION TRANSPORTER"/>
    <property type="match status" value="1"/>
</dbReference>
<evidence type="ECO:0000256" key="8">
    <source>
        <dbReference type="ARBA" id="ARBA00023065"/>
    </source>
</evidence>
<comment type="function">
    <text evidence="1">Mediates high-affinity intracellular uptake of the rare oligo-element molybdenum.</text>
</comment>
<evidence type="ECO:0000256" key="4">
    <source>
        <dbReference type="ARBA" id="ARBA00022448"/>
    </source>
</evidence>
<evidence type="ECO:0000313" key="13">
    <source>
        <dbReference type="EMBL" id="CAD8230193.1"/>
    </source>
</evidence>
<dbReference type="PANTHER" id="PTHR23516">
    <property type="entry name" value="SAM (S-ADENOSYL METHIONINE) TRANSPORTER"/>
    <property type="match status" value="1"/>
</dbReference>
<dbReference type="InterPro" id="IPR036259">
    <property type="entry name" value="MFS_trans_sf"/>
</dbReference>
<dbReference type="Pfam" id="PF05631">
    <property type="entry name" value="MFS_5"/>
    <property type="match status" value="1"/>
</dbReference>
<evidence type="ECO:0000256" key="5">
    <source>
        <dbReference type="ARBA" id="ARBA00022475"/>
    </source>
</evidence>
<sequence>MRAVSAVFNEPELLSLGVINALYEASLHVFVFVWTPALERRGGDRAVPHGVVFSLFMACKMAGSQAYTAFGERVPAGTTLRAVFLGSLIAFATPIAFHGYWITLLCFCGFEFGLGMYWPAIAVLRAELVPNRLRATMTSVFRVPLNALVIACLAFAGSSSEPGFLAMCAGMMTSCLFVARHRALNKEAA</sequence>
<organism evidence="13">
    <name type="scientific">Micromonas pusilla</name>
    <name type="common">Picoplanktonic green alga</name>
    <name type="synonym">Chromulina pusilla</name>
    <dbReference type="NCBI Taxonomy" id="38833"/>
    <lineage>
        <taxon>Eukaryota</taxon>
        <taxon>Viridiplantae</taxon>
        <taxon>Chlorophyta</taxon>
        <taxon>Mamiellophyceae</taxon>
        <taxon>Mamiellales</taxon>
        <taxon>Mamiellaceae</taxon>
        <taxon>Micromonas</taxon>
    </lineage>
</organism>
<gene>
    <name evidence="13" type="ORF">MPUS1402_LOCUS2172</name>
</gene>
<feature type="transmembrane region" description="Helical" evidence="12">
    <location>
        <begin position="12"/>
        <end position="34"/>
    </location>
</feature>
<dbReference type="GO" id="GO:0015098">
    <property type="term" value="F:molybdate ion transmembrane transporter activity"/>
    <property type="evidence" value="ECO:0007669"/>
    <property type="project" value="InterPro"/>
</dbReference>
<evidence type="ECO:0000256" key="11">
    <source>
        <dbReference type="ARBA" id="ARBA00032555"/>
    </source>
</evidence>
<keyword evidence="6 12" id="KW-0812">Transmembrane</keyword>
<evidence type="ECO:0000256" key="2">
    <source>
        <dbReference type="ARBA" id="ARBA00004651"/>
    </source>
</evidence>
<name>A0A7R9TAM3_MICPS</name>
<dbReference type="AlphaFoldDB" id="A0A7R9TAM3"/>
<protein>
    <recommendedName>
        <fullName evidence="3">Molybdate-anion transporter</fullName>
    </recommendedName>
    <alternativeName>
        <fullName evidence="10">Major facilitator superfamily domain-containing protein 5</fullName>
    </alternativeName>
    <alternativeName>
        <fullName evidence="11">Molybdate transporter 2 homolog</fullName>
    </alternativeName>
</protein>
<dbReference type="SUPFAM" id="SSF103473">
    <property type="entry name" value="MFS general substrate transporter"/>
    <property type="match status" value="1"/>
</dbReference>
<keyword evidence="5" id="KW-1003">Cell membrane</keyword>
<keyword evidence="4" id="KW-0813">Transport</keyword>
<evidence type="ECO:0000256" key="12">
    <source>
        <dbReference type="SAM" id="Phobius"/>
    </source>
</evidence>
<evidence type="ECO:0000256" key="3">
    <source>
        <dbReference type="ARBA" id="ARBA00021242"/>
    </source>
</evidence>
<feature type="transmembrane region" description="Helical" evidence="12">
    <location>
        <begin position="139"/>
        <end position="157"/>
    </location>
</feature>
<evidence type="ECO:0000256" key="6">
    <source>
        <dbReference type="ARBA" id="ARBA00022692"/>
    </source>
</evidence>
<feature type="transmembrane region" description="Helical" evidence="12">
    <location>
        <begin position="46"/>
        <end position="62"/>
    </location>
</feature>
<dbReference type="InterPro" id="IPR008509">
    <property type="entry name" value="MOT2/MFSD5"/>
</dbReference>
<comment type="subcellular location">
    <subcellularLocation>
        <location evidence="2">Cell membrane</location>
        <topology evidence="2">Multi-pass membrane protein</topology>
    </subcellularLocation>
</comment>
<keyword evidence="8" id="KW-0406">Ion transport</keyword>
<evidence type="ECO:0000256" key="9">
    <source>
        <dbReference type="ARBA" id="ARBA00023136"/>
    </source>
</evidence>
<evidence type="ECO:0000256" key="1">
    <source>
        <dbReference type="ARBA" id="ARBA00003019"/>
    </source>
</evidence>
<dbReference type="GO" id="GO:0006811">
    <property type="term" value="P:monoatomic ion transport"/>
    <property type="evidence" value="ECO:0007669"/>
    <property type="project" value="UniProtKB-KW"/>
</dbReference>
<keyword evidence="9 12" id="KW-0472">Membrane</keyword>
<dbReference type="Gene3D" id="1.20.1250.20">
    <property type="entry name" value="MFS general substrate transporter like domains"/>
    <property type="match status" value="1"/>
</dbReference>